<dbReference type="Pfam" id="PF01386">
    <property type="entry name" value="Ribosomal_L25p"/>
    <property type="match status" value="1"/>
</dbReference>
<dbReference type="Gene3D" id="2.40.240.10">
    <property type="entry name" value="Ribosomal Protein L25, Chain P"/>
    <property type="match status" value="1"/>
</dbReference>
<dbReference type="Proteomes" id="UP000176938">
    <property type="component" value="Unassembled WGS sequence"/>
</dbReference>
<protein>
    <recommendedName>
        <fullName evidence="5">Large ribosomal subunit protein bL25</fullName>
    </recommendedName>
    <alternativeName>
        <fullName evidence="5">General stress protein CTC</fullName>
    </alternativeName>
</protein>
<dbReference type="InterPro" id="IPR020056">
    <property type="entry name" value="Rbsml_bL25/Gln-tRNA_synth_N"/>
</dbReference>
<dbReference type="InterPro" id="IPR020057">
    <property type="entry name" value="Ribosomal_bL25_b-dom"/>
</dbReference>
<name>A0A1F4RDK3_UNCSA</name>
<dbReference type="Pfam" id="PF14693">
    <property type="entry name" value="Ribosomal_TL5_C"/>
    <property type="match status" value="1"/>
</dbReference>
<gene>
    <name evidence="5" type="primary">rplY</name>
    <name evidence="5" type="synonym">ctc</name>
    <name evidence="9" type="ORF">A3H38_01045</name>
</gene>
<comment type="function">
    <text evidence="5">This is one of the proteins that binds to the 5S RNA in the ribosome where it forms part of the central protuberance.</text>
</comment>
<keyword evidence="1 5" id="KW-0699">rRNA-binding</keyword>
<dbReference type="PANTHER" id="PTHR33284:SF1">
    <property type="entry name" value="RIBOSOMAL PROTEIN L25_GLN-TRNA SYNTHETASE, ANTI-CODON-BINDING DOMAIN-CONTAINING PROTEIN"/>
    <property type="match status" value="1"/>
</dbReference>
<dbReference type="InterPro" id="IPR020930">
    <property type="entry name" value="Ribosomal_uL5_bac-type"/>
</dbReference>
<dbReference type="GO" id="GO:0008097">
    <property type="term" value="F:5S rRNA binding"/>
    <property type="evidence" value="ECO:0007669"/>
    <property type="project" value="InterPro"/>
</dbReference>
<dbReference type="HAMAP" id="MF_01334">
    <property type="entry name" value="Ribosomal_bL25_CTC"/>
    <property type="match status" value="1"/>
</dbReference>
<sequence>MIVVKTELVAVEREESGKNNKKIRAQKRVPAVVYGRRFKATSIIIETREFVKNVLDSDAGLNLIFNLKMSYEGKSQVVPVKTQSIQRNPLNDEIIHLDFMNVIMDEAIKTKVPIELIGLAIGVKESEGVLVHGLREIEVKCLPGDIPDKIEVDVSGLEINQSVHVSDLKIAKKVEILAEPTEMVATVSPPTKEEVAAAPLTPEEVAAAAAAATGAAAPEGEAAEAGKARPAVEGKEGKAPADKAVKDKKPSPESKK</sequence>
<evidence type="ECO:0000256" key="2">
    <source>
        <dbReference type="ARBA" id="ARBA00022884"/>
    </source>
</evidence>
<comment type="caution">
    <text evidence="9">The sequence shown here is derived from an EMBL/GenBank/DDBJ whole genome shotgun (WGS) entry which is preliminary data.</text>
</comment>
<dbReference type="AlphaFoldDB" id="A0A1F4RDK3"/>
<comment type="similarity">
    <text evidence="5">Belongs to the bacterial ribosomal protein bL25 family. CTC subfamily.</text>
</comment>
<dbReference type="Gene3D" id="2.170.120.20">
    <property type="entry name" value="Ribosomal protein L25, beta domain"/>
    <property type="match status" value="1"/>
</dbReference>
<proteinExistence type="inferred from homology"/>
<dbReference type="NCBIfam" id="TIGR00731">
    <property type="entry name" value="bL25_bact_ctc"/>
    <property type="match status" value="1"/>
</dbReference>
<dbReference type="SUPFAM" id="SSF50715">
    <property type="entry name" value="Ribosomal protein L25-like"/>
    <property type="match status" value="1"/>
</dbReference>
<evidence type="ECO:0000259" key="7">
    <source>
        <dbReference type="Pfam" id="PF01386"/>
    </source>
</evidence>
<feature type="compositionally biased region" description="Basic and acidic residues" evidence="6">
    <location>
        <begin position="224"/>
        <end position="256"/>
    </location>
</feature>
<evidence type="ECO:0000256" key="6">
    <source>
        <dbReference type="SAM" id="MobiDB-lite"/>
    </source>
</evidence>
<evidence type="ECO:0000256" key="1">
    <source>
        <dbReference type="ARBA" id="ARBA00022730"/>
    </source>
</evidence>
<dbReference type="PANTHER" id="PTHR33284">
    <property type="entry name" value="RIBOSOMAL PROTEIN L25/GLN-TRNA SYNTHETASE, ANTI-CODON-BINDING DOMAIN-CONTAINING PROTEIN"/>
    <property type="match status" value="1"/>
</dbReference>
<dbReference type="InterPro" id="IPR011035">
    <property type="entry name" value="Ribosomal_bL25/Gln-tRNA_synth"/>
</dbReference>
<feature type="domain" description="Large ribosomal subunit protein bL25 beta" evidence="8">
    <location>
        <begin position="108"/>
        <end position="190"/>
    </location>
</feature>
<evidence type="ECO:0000256" key="4">
    <source>
        <dbReference type="ARBA" id="ARBA00023274"/>
    </source>
</evidence>
<comment type="subunit">
    <text evidence="5">Part of the 50S ribosomal subunit; part of the 5S rRNA/L5/L18/L25 subcomplex. Contacts the 5S rRNA. Binds to the 5S rRNA independently of L5 and L18.</text>
</comment>
<dbReference type="GO" id="GO:0003735">
    <property type="term" value="F:structural constituent of ribosome"/>
    <property type="evidence" value="ECO:0007669"/>
    <property type="project" value="InterPro"/>
</dbReference>
<dbReference type="GO" id="GO:0022625">
    <property type="term" value="C:cytosolic large ribosomal subunit"/>
    <property type="evidence" value="ECO:0007669"/>
    <property type="project" value="TreeGrafter"/>
</dbReference>
<dbReference type="GO" id="GO:0006412">
    <property type="term" value="P:translation"/>
    <property type="evidence" value="ECO:0007669"/>
    <property type="project" value="UniProtKB-UniRule"/>
</dbReference>
<accession>A0A1F4RDK3</accession>
<dbReference type="InterPro" id="IPR029751">
    <property type="entry name" value="Ribosomal_L25_dom"/>
</dbReference>
<evidence type="ECO:0000256" key="3">
    <source>
        <dbReference type="ARBA" id="ARBA00022980"/>
    </source>
</evidence>
<keyword evidence="4 5" id="KW-0687">Ribonucleoprotein</keyword>
<evidence type="ECO:0000313" key="9">
    <source>
        <dbReference type="EMBL" id="OGC06274.1"/>
    </source>
</evidence>
<keyword evidence="3 5" id="KW-0689">Ribosomal protein</keyword>
<dbReference type="InterPro" id="IPR037121">
    <property type="entry name" value="Ribosomal_bL25_C"/>
</dbReference>
<feature type="region of interest" description="Disordered" evidence="6">
    <location>
        <begin position="209"/>
        <end position="256"/>
    </location>
</feature>
<evidence type="ECO:0000256" key="5">
    <source>
        <dbReference type="HAMAP-Rule" id="MF_01334"/>
    </source>
</evidence>
<feature type="domain" description="Large ribosomal subunit protein bL25 L25" evidence="7">
    <location>
        <begin position="8"/>
        <end position="99"/>
    </location>
</feature>
<organism evidence="9 10">
    <name type="scientific">candidate division WOR-1 bacterium RIFCSPLOWO2_02_FULL_46_20</name>
    <dbReference type="NCBI Taxonomy" id="1802567"/>
    <lineage>
        <taxon>Bacteria</taxon>
        <taxon>Bacillati</taxon>
        <taxon>Saganbacteria</taxon>
    </lineage>
</organism>
<evidence type="ECO:0000259" key="8">
    <source>
        <dbReference type="Pfam" id="PF14693"/>
    </source>
</evidence>
<dbReference type="CDD" id="cd00495">
    <property type="entry name" value="Ribosomal_L25_TL5_CTC"/>
    <property type="match status" value="1"/>
</dbReference>
<evidence type="ECO:0000313" key="10">
    <source>
        <dbReference type="Proteomes" id="UP000176938"/>
    </source>
</evidence>
<dbReference type="InterPro" id="IPR001021">
    <property type="entry name" value="Ribosomal_bL25_long"/>
</dbReference>
<dbReference type="EMBL" id="METP01000022">
    <property type="protein sequence ID" value="OGC06274.1"/>
    <property type="molecule type" value="Genomic_DNA"/>
</dbReference>
<keyword evidence="2 5" id="KW-0694">RNA-binding</keyword>
<feature type="compositionally biased region" description="Low complexity" evidence="6">
    <location>
        <begin position="209"/>
        <end position="223"/>
    </location>
</feature>
<reference evidence="9 10" key="1">
    <citation type="journal article" date="2016" name="Nat. Commun.">
        <title>Thousands of microbial genomes shed light on interconnected biogeochemical processes in an aquifer system.</title>
        <authorList>
            <person name="Anantharaman K."/>
            <person name="Brown C.T."/>
            <person name="Hug L.A."/>
            <person name="Sharon I."/>
            <person name="Castelle C.J."/>
            <person name="Probst A.J."/>
            <person name="Thomas B.C."/>
            <person name="Singh A."/>
            <person name="Wilkins M.J."/>
            <person name="Karaoz U."/>
            <person name="Brodie E.L."/>
            <person name="Williams K.H."/>
            <person name="Hubbard S.S."/>
            <person name="Banfield J.F."/>
        </authorList>
    </citation>
    <scope>NUCLEOTIDE SEQUENCE [LARGE SCALE GENOMIC DNA]</scope>
</reference>